<dbReference type="Gene3D" id="3.40.50.2300">
    <property type="match status" value="1"/>
</dbReference>
<keyword evidence="11" id="KW-1185">Reference proteome</keyword>
<dbReference type="EMBL" id="SHKR01000015">
    <property type="protein sequence ID" value="RZU11208.1"/>
    <property type="molecule type" value="Genomic_DNA"/>
</dbReference>
<keyword evidence="3" id="KW-0805">Transcription regulation</keyword>
<dbReference type="PROSITE" id="PS50110">
    <property type="entry name" value="RESPONSE_REGULATORY"/>
    <property type="match status" value="1"/>
</dbReference>
<evidence type="ECO:0000256" key="7">
    <source>
        <dbReference type="PROSITE-ProRule" id="PRU01091"/>
    </source>
</evidence>
<dbReference type="PROSITE" id="PS51755">
    <property type="entry name" value="OMPR_PHOB"/>
    <property type="match status" value="1"/>
</dbReference>
<dbReference type="SMART" id="SM00448">
    <property type="entry name" value="REC"/>
    <property type="match status" value="1"/>
</dbReference>
<dbReference type="FunFam" id="1.10.10.10:FF:000005">
    <property type="entry name" value="Two-component system response regulator"/>
    <property type="match status" value="1"/>
</dbReference>
<keyword evidence="1 6" id="KW-0597">Phosphoprotein</keyword>
<dbReference type="GO" id="GO:0006355">
    <property type="term" value="P:regulation of DNA-templated transcription"/>
    <property type="evidence" value="ECO:0007669"/>
    <property type="project" value="InterPro"/>
</dbReference>
<dbReference type="InterPro" id="IPR001867">
    <property type="entry name" value="OmpR/PhoB-type_DNA-bd"/>
</dbReference>
<name>A0A4Q7WN45_9ACTN</name>
<sequence>MAHSTVRVLSLLSATVVDTGAMRVLIVEDEVPLAETVRHGLTEDGFVVEVVHNGEDAVWAATENTYDVIVLDIMLPKLNGYKVLEQIRERGVWAPVLMLTAKDGEYDQTDAFDLGADDYLTKPFSFLILVARLRALIRRGAPERPVVMTAGDLVLDPVKRRVERAGQEVMLTPREYGLLAYLMRHRGETVSKTQILENVWDPAFDGDPNVVEVYIRYLRLKLDAPFGRNAFETIRGMGYRLDADGG</sequence>
<dbReference type="AlphaFoldDB" id="A0A4Q7WN45"/>
<feature type="domain" description="OmpR/PhoB-type" evidence="9">
    <location>
        <begin position="145"/>
        <end position="243"/>
    </location>
</feature>
<dbReference type="SMART" id="SM00862">
    <property type="entry name" value="Trans_reg_C"/>
    <property type="match status" value="1"/>
</dbReference>
<evidence type="ECO:0000256" key="4">
    <source>
        <dbReference type="ARBA" id="ARBA00023125"/>
    </source>
</evidence>
<dbReference type="Pfam" id="PF00072">
    <property type="entry name" value="Response_reg"/>
    <property type="match status" value="1"/>
</dbReference>
<dbReference type="InterPro" id="IPR039420">
    <property type="entry name" value="WalR-like"/>
</dbReference>
<evidence type="ECO:0000256" key="2">
    <source>
        <dbReference type="ARBA" id="ARBA00023012"/>
    </source>
</evidence>
<evidence type="ECO:0000259" key="8">
    <source>
        <dbReference type="PROSITE" id="PS50110"/>
    </source>
</evidence>
<feature type="modified residue" description="4-aspartylphosphate" evidence="6">
    <location>
        <position position="72"/>
    </location>
</feature>
<reference evidence="10 11" key="1">
    <citation type="journal article" date="2015" name="Stand. Genomic Sci.">
        <title>Genomic Encyclopedia of Bacterial and Archaeal Type Strains, Phase III: the genomes of soil and plant-associated and newly described type strains.</title>
        <authorList>
            <person name="Whitman W.B."/>
            <person name="Woyke T."/>
            <person name="Klenk H.P."/>
            <person name="Zhou Y."/>
            <person name="Lilburn T.G."/>
            <person name="Beck B.J."/>
            <person name="De Vos P."/>
            <person name="Vandamme P."/>
            <person name="Eisen J.A."/>
            <person name="Garrity G."/>
            <person name="Hugenholtz P."/>
            <person name="Kyrpides N.C."/>
        </authorList>
    </citation>
    <scope>NUCLEOTIDE SEQUENCE [LARGE SCALE GENOMIC DNA]</scope>
    <source>
        <strain evidence="10 11">VKM Ac-2540</strain>
    </source>
</reference>
<dbReference type="GO" id="GO:0000156">
    <property type="term" value="F:phosphorelay response regulator activity"/>
    <property type="evidence" value="ECO:0007669"/>
    <property type="project" value="TreeGrafter"/>
</dbReference>
<feature type="DNA-binding region" description="OmpR/PhoB-type" evidence="7">
    <location>
        <begin position="145"/>
        <end position="243"/>
    </location>
</feature>
<comment type="caution">
    <text evidence="10">The sequence shown here is derived from an EMBL/GenBank/DDBJ whole genome shotgun (WGS) entry which is preliminary data.</text>
</comment>
<organism evidence="10 11">
    <name type="scientific">Kribbella rubisoli</name>
    <dbReference type="NCBI Taxonomy" id="3075929"/>
    <lineage>
        <taxon>Bacteria</taxon>
        <taxon>Bacillati</taxon>
        <taxon>Actinomycetota</taxon>
        <taxon>Actinomycetes</taxon>
        <taxon>Propionibacteriales</taxon>
        <taxon>Kribbellaceae</taxon>
        <taxon>Kribbella</taxon>
    </lineage>
</organism>
<dbReference type="Gene3D" id="1.10.10.10">
    <property type="entry name" value="Winged helix-like DNA-binding domain superfamily/Winged helix DNA-binding domain"/>
    <property type="match status" value="1"/>
</dbReference>
<protein>
    <submittedName>
        <fullName evidence="10">Two-component system OmpR family response regulator</fullName>
    </submittedName>
</protein>
<proteinExistence type="predicted"/>
<dbReference type="GO" id="GO:0005829">
    <property type="term" value="C:cytosol"/>
    <property type="evidence" value="ECO:0007669"/>
    <property type="project" value="TreeGrafter"/>
</dbReference>
<dbReference type="Proteomes" id="UP000292027">
    <property type="component" value="Unassembled WGS sequence"/>
</dbReference>
<dbReference type="InterPro" id="IPR011006">
    <property type="entry name" value="CheY-like_superfamily"/>
</dbReference>
<evidence type="ECO:0000313" key="10">
    <source>
        <dbReference type="EMBL" id="RZU11208.1"/>
    </source>
</evidence>
<feature type="domain" description="Response regulatory" evidence="8">
    <location>
        <begin position="23"/>
        <end position="137"/>
    </location>
</feature>
<dbReference type="Gene3D" id="6.10.250.690">
    <property type="match status" value="1"/>
</dbReference>
<keyword evidence="4 7" id="KW-0238">DNA-binding</keyword>
<evidence type="ECO:0000313" key="11">
    <source>
        <dbReference type="Proteomes" id="UP000292027"/>
    </source>
</evidence>
<evidence type="ECO:0000256" key="1">
    <source>
        <dbReference type="ARBA" id="ARBA00022553"/>
    </source>
</evidence>
<evidence type="ECO:0000256" key="5">
    <source>
        <dbReference type="ARBA" id="ARBA00023163"/>
    </source>
</evidence>
<keyword evidence="5" id="KW-0804">Transcription</keyword>
<evidence type="ECO:0000256" key="6">
    <source>
        <dbReference type="PROSITE-ProRule" id="PRU00169"/>
    </source>
</evidence>
<dbReference type="Pfam" id="PF00486">
    <property type="entry name" value="Trans_reg_C"/>
    <property type="match status" value="1"/>
</dbReference>
<keyword evidence="2" id="KW-0902">Two-component regulatory system</keyword>
<dbReference type="PANTHER" id="PTHR48111">
    <property type="entry name" value="REGULATOR OF RPOS"/>
    <property type="match status" value="1"/>
</dbReference>
<dbReference type="InterPro" id="IPR001789">
    <property type="entry name" value="Sig_transdc_resp-reg_receiver"/>
</dbReference>
<dbReference type="SUPFAM" id="SSF52172">
    <property type="entry name" value="CheY-like"/>
    <property type="match status" value="1"/>
</dbReference>
<dbReference type="InterPro" id="IPR036388">
    <property type="entry name" value="WH-like_DNA-bd_sf"/>
</dbReference>
<dbReference type="FunFam" id="3.40.50.2300:FF:000001">
    <property type="entry name" value="DNA-binding response regulator PhoB"/>
    <property type="match status" value="1"/>
</dbReference>
<dbReference type="CDD" id="cd00383">
    <property type="entry name" value="trans_reg_C"/>
    <property type="match status" value="1"/>
</dbReference>
<accession>A0A4Q7WN45</accession>
<evidence type="ECO:0000256" key="3">
    <source>
        <dbReference type="ARBA" id="ARBA00023015"/>
    </source>
</evidence>
<dbReference type="PANTHER" id="PTHR48111:SF36">
    <property type="entry name" value="TRANSCRIPTIONAL REGULATORY PROTEIN CUTR"/>
    <property type="match status" value="1"/>
</dbReference>
<gene>
    <name evidence="10" type="ORF">EV645_6368</name>
</gene>
<evidence type="ECO:0000259" key="9">
    <source>
        <dbReference type="PROSITE" id="PS51755"/>
    </source>
</evidence>
<dbReference type="GO" id="GO:0000976">
    <property type="term" value="F:transcription cis-regulatory region binding"/>
    <property type="evidence" value="ECO:0007669"/>
    <property type="project" value="TreeGrafter"/>
</dbReference>
<dbReference type="GO" id="GO:0032993">
    <property type="term" value="C:protein-DNA complex"/>
    <property type="evidence" value="ECO:0007669"/>
    <property type="project" value="TreeGrafter"/>
</dbReference>